<accession>A0ABQ2DR57</accession>
<comment type="caution">
    <text evidence="1">The sequence shown here is derived from an EMBL/GenBank/DDBJ whole genome shotgun (WGS) entry which is preliminary data.</text>
</comment>
<organism evidence="1 2">
    <name type="scientific">Glutamicibacter ardleyensis</name>
    <dbReference type="NCBI Taxonomy" id="225894"/>
    <lineage>
        <taxon>Bacteria</taxon>
        <taxon>Bacillati</taxon>
        <taxon>Actinomycetota</taxon>
        <taxon>Actinomycetes</taxon>
        <taxon>Micrococcales</taxon>
        <taxon>Micrococcaceae</taxon>
        <taxon>Glutamicibacter</taxon>
    </lineage>
</organism>
<dbReference type="GeneID" id="303305302"/>
<dbReference type="Proteomes" id="UP000606115">
    <property type="component" value="Unassembled WGS sequence"/>
</dbReference>
<protein>
    <recommendedName>
        <fullName evidence="3">DUF488 domain-containing protein</fullName>
    </recommendedName>
</protein>
<dbReference type="EMBL" id="BMKX01000008">
    <property type="protein sequence ID" value="GGJ68954.1"/>
    <property type="molecule type" value="Genomic_DNA"/>
</dbReference>
<reference evidence="2" key="1">
    <citation type="journal article" date="2019" name="Int. J. Syst. Evol. Microbiol.">
        <title>The Global Catalogue of Microorganisms (GCM) 10K type strain sequencing project: providing services to taxonomists for standard genome sequencing and annotation.</title>
        <authorList>
            <consortium name="The Broad Institute Genomics Platform"/>
            <consortium name="The Broad Institute Genome Sequencing Center for Infectious Disease"/>
            <person name="Wu L."/>
            <person name="Ma J."/>
        </authorList>
    </citation>
    <scope>NUCLEOTIDE SEQUENCE [LARGE SCALE GENOMIC DNA]</scope>
    <source>
        <strain evidence="2">CGMCC 1.3685</strain>
    </source>
</reference>
<gene>
    <name evidence="1" type="ORF">GCM10007173_29560</name>
</gene>
<proteinExistence type="predicted"/>
<dbReference type="InterPro" id="IPR052552">
    <property type="entry name" value="YeaO-like"/>
</dbReference>
<evidence type="ECO:0000313" key="2">
    <source>
        <dbReference type="Proteomes" id="UP000606115"/>
    </source>
</evidence>
<sequence length="119" mass="14013">MTEIRLKRAYVAAEEADGYRILVDRLWPRGQTKEVLKLDRWAKGIAPSSELRKAWHHDADRFPEFAEHYRQELNQNPAVDEFLELVEVQPIVTLVYAAKNVEINHAMVLRDFLREQLTQ</sequence>
<dbReference type="PANTHER" id="PTHR36849">
    <property type="entry name" value="CYTOPLASMIC PROTEIN-RELATED"/>
    <property type="match status" value="1"/>
</dbReference>
<name>A0ABQ2DR57_9MICC</name>
<evidence type="ECO:0000313" key="1">
    <source>
        <dbReference type="EMBL" id="GGJ68954.1"/>
    </source>
</evidence>
<keyword evidence="2" id="KW-1185">Reference proteome</keyword>
<evidence type="ECO:0008006" key="3">
    <source>
        <dbReference type="Google" id="ProtNLM"/>
    </source>
</evidence>
<dbReference type="Pfam" id="PF22752">
    <property type="entry name" value="DUF488-N3i"/>
    <property type="match status" value="1"/>
</dbReference>
<dbReference type="RefSeq" id="WP_096256375.1">
    <property type="nucleotide sequence ID" value="NZ_BMKX01000008.1"/>
</dbReference>
<dbReference type="PANTHER" id="PTHR36849:SF1">
    <property type="entry name" value="CYTOPLASMIC PROTEIN"/>
    <property type="match status" value="1"/>
</dbReference>